<name>A0ACB9HG55_9ASTR</name>
<dbReference type="Proteomes" id="UP001056120">
    <property type="component" value="Linkage Group LG12"/>
</dbReference>
<evidence type="ECO:0000313" key="2">
    <source>
        <dbReference type="Proteomes" id="UP001056120"/>
    </source>
</evidence>
<sequence length="124" mass="14162">MLDLVSRLHIYSTSNHPVIADFDYMFSYAHCQRVINWINATGGTSSTFDVTTKMDYFILHCITSIGMGHWTFPRDKLMQGYAYILTHPRTGGIYCRRPVKIYYGGMNGSNWFVADCTLVMGSKI</sequence>
<evidence type="ECO:0000313" key="1">
    <source>
        <dbReference type="EMBL" id="KAI3794245.1"/>
    </source>
</evidence>
<accession>A0ACB9HG55</accession>
<proteinExistence type="predicted"/>
<protein>
    <submittedName>
        <fullName evidence="1">Uncharacterized protein</fullName>
    </submittedName>
</protein>
<reference evidence="1 2" key="2">
    <citation type="journal article" date="2022" name="Mol. Ecol. Resour.">
        <title>The genomes of chicory, endive, great burdock and yacon provide insights into Asteraceae paleo-polyploidization history and plant inulin production.</title>
        <authorList>
            <person name="Fan W."/>
            <person name="Wang S."/>
            <person name="Wang H."/>
            <person name="Wang A."/>
            <person name="Jiang F."/>
            <person name="Liu H."/>
            <person name="Zhao H."/>
            <person name="Xu D."/>
            <person name="Zhang Y."/>
        </authorList>
    </citation>
    <scope>NUCLEOTIDE SEQUENCE [LARGE SCALE GENOMIC DNA]</scope>
    <source>
        <strain evidence="2">cv. Yunnan</strain>
        <tissue evidence="1">Leaves</tissue>
    </source>
</reference>
<keyword evidence="2" id="KW-1185">Reference proteome</keyword>
<organism evidence="1 2">
    <name type="scientific">Smallanthus sonchifolius</name>
    <dbReference type="NCBI Taxonomy" id="185202"/>
    <lineage>
        <taxon>Eukaryota</taxon>
        <taxon>Viridiplantae</taxon>
        <taxon>Streptophyta</taxon>
        <taxon>Embryophyta</taxon>
        <taxon>Tracheophyta</taxon>
        <taxon>Spermatophyta</taxon>
        <taxon>Magnoliopsida</taxon>
        <taxon>eudicotyledons</taxon>
        <taxon>Gunneridae</taxon>
        <taxon>Pentapetalae</taxon>
        <taxon>asterids</taxon>
        <taxon>campanulids</taxon>
        <taxon>Asterales</taxon>
        <taxon>Asteraceae</taxon>
        <taxon>Asteroideae</taxon>
        <taxon>Heliantheae alliance</taxon>
        <taxon>Millerieae</taxon>
        <taxon>Smallanthus</taxon>
    </lineage>
</organism>
<gene>
    <name evidence="1" type="ORF">L1987_36874</name>
</gene>
<comment type="caution">
    <text evidence="1">The sequence shown here is derived from an EMBL/GenBank/DDBJ whole genome shotgun (WGS) entry which is preliminary data.</text>
</comment>
<reference evidence="2" key="1">
    <citation type="journal article" date="2022" name="Mol. Ecol. Resour.">
        <title>The genomes of chicory, endive, great burdock and yacon provide insights into Asteraceae palaeo-polyploidization history and plant inulin production.</title>
        <authorList>
            <person name="Fan W."/>
            <person name="Wang S."/>
            <person name="Wang H."/>
            <person name="Wang A."/>
            <person name="Jiang F."/>
            <person name="Liu H."/>
            <person name="Zhao H."/>
            <person name="Xu D."/>
            <person name="Zhang Y."/>
        </authorList>
    </citation>
    <scope>NUCLEOTIDE SEQUENCE [LARGE SCALE GENOMIC DNA]</scope>
    <source>
        <strain evidence="2">cv. Yunnan</strain>
    </source>
</reference>
<dbReference type="EMBL" id="CM042029">
    <property type="protein sequence ID" value="KAI3794245.1"/>
    <property type="molecule type" value="Genomic_DNA"/>
</dbReference>